<evidence type="ECO:0000313" key="2">
    <source>
        <dbReference type="Proteomes" id="UP000790377"/>
    </source>
</evidence>
<dbReference type="Proteomes" id="UP000790377">
    <property type="component" value="Unassembled WGS sequence"/>
</dbReference>
<name>A0ACB8A396_9AGAM</name>
<organism evidence="1 2">
    <name type="scientific">Hygrophoropsis aurantiaca</name>
    <dbReference type="NCBI Taxonomy" id="72124"/>
    <lineage>
        <taxon>Eukaryota</taxon>
        <taxon>Fungi</taxon>
        <taxon>Dikarya</taxon>
        <taxon>Basidiomycota</taxon>
        <taxon>Agaricomycotina</taxon>
        <taxon>Agaricomycetes</taxon>
        <taxon>Agaricomycetidae</taxon>
        <taxon>Boletales</taxon>
        <taxon>Coniophorineae</taxon>
        <taxon>Hygrophoropsidaceae</taxon>
        <taxon>Hygrophoropsis</taxon>
    </lineage>
</organism>
<reference evidence="1" key="1">
    <citation type="journal article" date="2021" name="New Phytol.">
        <title>Evolutionary innovations through gain and loss of genes in the ectomycorrhizal Boletales.</title>
        <authorList>
            <person name="Wu G."/>
            <person name="Miyauchi S."/>
            <person name="Morin E."/>
            <person name="Kuo A."/>
            <person name="Drula E."/>
            <person name="Varga T."/>
            <person name="Kohler A."/>
            <person name="Feng B."/>
            <person name="Cao Y."/>
            <person name="Lipzen A."/>
            <person name="Daum C."/>
            <person name="Hundley H."/>
            <person name="Pangilinan J."/>
            <person name="Johnson J."/>
            <person name="Barry K."/>
            <person name="LaButti K."/>
            <person name="Ng V."/>
            <person name="Ahrendt S."/>
            <person name="Min B."/>
            <person name="Choi I.G."/>
            <person name="Park H."/>
            <person name="Plett J.M."/>
            <person name="Magnuson J."/>
            <person name="Spatafora J.W."/>
            <person name="Nagy L.G."/>
            <person name="Henrissat B."/>
            <person name="Grigoriev I.V."/>
            <person name="Yang Z.L."/>
            <person name="Xu J."/>
            <person name="Martin F.M."/>
        </authorList>
    </citation>
    <scope>NUCLEOTIDE SEQUENCE</scope>
    <source>
        <strain evidence="1">ATCC 28755</strain>
    </source>
</reference>
<dbReference type="EMBL" id="MU267898">
    <property type="protein sequence ID" value="KAH7907508.1"/>
    <property type="molecule type" value="Genomic_DNA"/>
</dbReference>
<comment type="caution">
    <text evidence="1">The sequence shown here is derived from an EMBL/GenBank/DDBJ whole genome shotgun (WGS) entry which is preliminary data.</text>
</comment>
<gene>
    <name evidence="1" type="ORF">BJ138DRAFT_1159945</name>
</gene>
<protein>
    <submittedName>
        <fullName evidence="1">Uncharacterized protein</fullName>
    </submittedName>
</protein>
<proteinExistence type="predicted"/>
<accession>A0ACB8A396</accession>
<keyword evidence="2" id="KW-1185">Reference proteome</keyword>
<evidence type="ECO:0000313" key="1">
    <source>
        <dbReference type="EMBL" id="KAH7907508.1"/>
    </source>
</evidence>
<sequence>MSPVNTDFSEGTMYIDIQSQIHGQQILATNAPPPPHMYRLFRRHRSAYYMHHNGHERTLALPIQFVAVWLRDPIAPPPSPSPSQLQPQLTANTTHVPTPPPAPRGTTSSGDSRRHTSERRWTTRGLRRGSACGGAWGLGNIRVKSNGAYITFIRPLHSSYFADIEIVEYHTRGGR</sequence>